<evidence type="ECO:0000313" key="2">
    <source>
        <dbReference type="Proteomes" id="UP000188603"/>
    </source>
</evidence>
<dbReference type="KEGG" id="ntr:B0W44_04265"/>
<name>A0A1U9K4Z5_9BACL</name>
<organism evidence="1 2">
    <name type="scientific">Novibacillus thermophilus</name>
    <dbReference type="NCBI Taxonomy" id="1471761"/>
    <lineage>
        <taxon>Bacteria</taxon>
        <taxon>Bacillati</taxon>
        <taxon>Bacillota</taxon>
        <taxon>Bacilli</taxon>
        <taxon>Bacillales</taxon>
        <taxon>Thermoactinomycetaceae</taxon>
        <taxon>Novibacillus</taxon>
    </lineage>
</organism>
<reference evidence="1 2" key="1">
    <citation type="journal article" date="2015" name="Int. J. Syst. Evol. Microbiol.">
        <title>Novibacillus thermophilus gen. nov., sp. nov., a Gram-staining-negative and moderately thermophilic member of the family Thermoactinomycetaceae.</title>
        <authorList>
            <person name="Yang G."/>
            <person name="Chen J."/>
            <person name="Zhou S."/>
        </authorList>
    </citation>
    <scope>NUCLEOTIDE SEQUENCE [LARGE SCALE GENOMIC DNA]</scope>
    <source>
        <strain evidence="1 2">SG-1</strain>
    </source>
</reference>
<dbReference type="OrthoDB" id="2382008at2"/>
<keyword evidence="2" id="KW-1185">Reference proteome</keyword>
<protein>
    <submittedName>
        <fullName evidence="1">DNA alkylation repair protein</fullName>
    </submittedName>
</protein>
<dbReference type="RefSeq" id="WP_077718919.1">
    <property type="nucleotide sequence ID" value="NZ_CP019699.1"/>
</dbReference>
<gene>
    <name evidence="1" type="ORF">B0W44_04265</name>
</gene>
<sequence>MEGSVRPYCCPSCGTNRTRFNLIEQVVSPVKKDPQSGEIVARVADGDPLHLPYRGETLRVQCGVCGLVEREERFIKTAELAGGMQ</sequence>
<dbReference type="AlphaFoldDB" id="A0A1U9K4Z5"/>
<proteinExistence type="predicted"/>
<accession>A0A1U9K4Z5</accession>
<evidence type="ECO:0000313" key="1">
    <source>
        <dbReference type="EMBL" id="AQS55102.1"/>
    </source>
</evidence>
<dbReference type="EMBL" id="CP019699">
    <property type="protein sequence ID" value="AQS55102.1"/>
    <property type="molecule type" value="Genomic_DNA"/>
</dbReference>
<dbReference type="Proteomes" id="UP000188603">
    <property type="component" value="Chromosome"/>
</dbReference>